<feature type="domain" description="Peptidase C80" evidence="22">
    <location>
        <begin position="956"/>
        <end position="1157"/>
    </location>
</feature>
<keyword evidence="11" id="KW-0378">Hydrolase</keyword>
<dbReference type="SUPFAM" id="SSF81298">
    <property type="entry name" value="Adenylylcyclase toxin (the edema factor)"/>
    <property type="match status" value="1"/>
</dbReference>
<evidence type="ECO:0000256" key="9">
    <source>
        <dbReference type="ARBA" id="ARBA00022723"/>
    </source>
</evidence>
<evidence type="ECO:0000256" key="10">
    <source>
        <dbReference type="ARBA" id="ARBA00022737"/>
    </source>
</evidence>
<dbReference type="SUPFAM" id="SSF51120">
    <property type="entry name" value="beta-Roll"/>
    <property type="match status" value="1"/>
</dbReference>
<dbReference type="InterPro" id="IPR020974">
    <property type="entry name" value="CPD_dom"/>
</dbReference>
<sequence>MDIPSNTSPSDTSVNNFDDNPEIVHSSNQRRRPVRAPAKRKPAATIPSQVFSSVASSTALSIGQKQEGKHDGQQRKQQGKTSQINSEGSQDTNNNRSTFTEKVITHYPKGKRGISIDQQAQVFGQGFVSEQEQADTTRGVIKTADQLAVVTTYAINIIPDGNLSPTLKAMLDGIAARQGDENFSFVLAYNKSHGIQNWWLNKKRTVATQKVDPNNASRNPWIQAIEAYNQLEGVTPIRNLKANLILVGLDPAGPAGSHHSKQLINDSGVLGVTGASLGHLKKENQIDSGAVVASQDLASSALHYFADKTLNHAKAVARVTVEEGTVSLTKLKPSLFQQNLQQKLTTHPVGDPINPDTTVVKEAIKATFGGQSSESSVVLLHNKPSTNPVAHIVNSVDSKPIGLALKQLFDEAVAGDTIKIRNQFLDPAARKLIIDALAKGVNIKLLSNYQWVQNDNKERVFAEHKALKATNPNVGDLTYVKTDPNEDFKQARGLPVSPQFDHAKTYILEKGDRDIILTGTYNLDQQSIYRSSESALLIETQDHSLKKSLFDDLWQASSSASRSTTEATTEKSQQQTDTPAVAQPDLTASDSTIVSLPTKNNFLYGEQIQTVANKNNTVLAIRAPNEHSLGLLQEGYASKNFHIKAKSSSGGPTAGFVVTDPMLSKVRGQGDAAIAKQQKTINEAKQKGAQEVQIELSESRVQYLENSQLIATIASNKSSKIIRGNYSNNSYEFFQLDKTTEGTWKLFHLPNYQSPSNPGGKIPVKGLTNPPVPGAKSPAGSKAVVTADYDLFGVWPTKNRSNNPRQINTAPRPINGNVANRYIEHIRGPGEADPNMGNIATFTQQIVRQLNQNVEVAGGYQGGYLFHHGDETGNPFSPGQDYPIILFIPGESKPYVINNNTELKHTYQVLKETGFTVEVNPAFSFPNYATAVKQTVQAPALSKQSSTHFQLQKSTIVSAPEKQQYNHNVIIEVGSDQAVSLSAERLAGKYADNFTRLKWDPTTHKVTTVDGIPMTNMPAITTNSRIFIVGHGQVNGIGDDLQSTVSAEQLASALTDSNGAIKAALGDKYQGESVGRISLVSCHSAHVEPSDINGFGAALVKRLDEKGVTTTVSARPGYTYVDQNGRKYIQPRDNPVNAQGQPIKDPTIPQYRTKIVYSIEHGETKASVVRLNEPYLAYTKPTQALPGSNGPSQAELAEVMTKAFQSQPVGSNGVATTNPIDITHIIPKESRSVAEGQLFSFERIDGKEKRVGKSGYFKFDLSHRNGLQLKWVSTPSSTSIENGEVFGAYYLPYTGAGPQGQHVPYVDIPKQNPEHNFLFTGGLNGCSVIVCKHPTDATKLRVYHDSDPEGNNLKTGETKPYSNEDILVRLDESIYDAHYAVSHVTDGLPVGQQPRSYNGVAFLYYDQNTGEWGLHHRLTRNVATSSAADAPELTLSFQNHPLLSQEIPADPTNFRVFSIDGNQFDGWFSKDGRFFYKEANSTQPWKLGTELYQQRFQEAHPDVEIPRLTYNTAGQLANPSLSGVRLPQFDKPFSYNNIPLSEVSLSQLTKDHPALNSFFASDPDAQFRIENLLKHHSGEGENFLHLKVELTSEAKNQITQIIENRPVIELSQDKIAQVQAIVNEKNNYQLVELTVAKALSKGGKADTSTIYQDQVSTYGISETTVQQQGVSHADRNRGISLQVIYNDLATAPGSKRNTFAANEVEVAKLRELVAVGEASPAEIAQLHKHDQYLRQQGAIDKTGNSHLLAIKEQNVVSTTIDTLTENKLAGAVLLKSVGGELVPAFTMTHAADNRVRIYNQHNQLIKVFDNIDHLNTKSQLTGYINQMVAASGGESAFKVGITKSGFDSQFNRQAIVDGAAYNPSLPTTQIKSDYTNILANDVTVGFETKDGHRIGISKSEAYRLGLKVDGKNITADTDFTADLFMKGNRLSWDMDKASLVLLFDTQLDASRPNAISPKNFNRNKHLFMHVFADGTQQNQSSPEEQQFIKQAKAALSSAGNYDDFINSFKQWADTEQAKLLQAVNLSLSNHDQVKDISIGGDGTIQVPGDQSGELSIKLNNTLTDGQKRQLLMFNTIQQRQVSRQKVVSALSDGASRVISSKAMGAYSAFGAWNGIRLLSKFGIGDDPFSKLNASSTILGAVEEVISGVASAGQIAERFKLALPKSGVNGISKLLGGTSKVGNVAGKIAGPLGIVTGGISIVSGAIGLDRAIKEGDNYGIASSSFDIVSGALGTAAGIMFLNPATAPAAPFVAIAALVAAGISQAIQAAKTVNTFEEEVRPLSGWEKFQYGAAAFFGVDDTTPWHQELQDTRRKKAIAARKTLIAEQNEISQHVFRTVGDSITDTSALFPTSELFLFGKYPHTLRIKEKDEHGGEVHQVRMNPAHVLTEKRGFGDRNQVTFFNLNERFDPNRSGIELIDATGYVSHGNLSGWEYNRLAKTINTGSRTFLSDYPLGGDGLIPVIEGFHNKENTFYTDEAVEQSYVGGKKSDVVRYVAPAVEPEVNQETTRHRNKKLYFLGGDGQDTAAFSIAAASDEHAGASPNVIRVRPTLDFEYEWVYDYDQKQKIRNQLESFVKITETATGSSLTAGETETLLIQGNTETSEIDADLRVTANQPLIADKTFILGNADNLKLRTGKGENNTFHIAANKAVIKSEANNNTFYIADDVQSLRINNGGLDSGESNNIDLTGWVPLDNLEAFATNDGKGIRIRDKNNHSRFIRIEDRSSITINVQGQSGSSVKLDVNKLLQVGQQAQPLTKLLPQNTYYIAGGTQQISLATTQSQLDVKGKGTFQVETKNSQLSRLDVDQGVGISLDTMFEGSQLRFKGINFSDIQQSGNTLSVQNGQFELLSIKQFSPYTSFVALFDDGIVSFRSDAQGKLSVYKFEAKPQQGLTKPEGVLNINKEELGFAHVDGPIWLFRNGLAVSPLSGEVYDIQGYRYANAKYDSSKNEIVYNTLNNSKQRLDPSQVNARIAPYEATVLEDGRWLFGERSDSHQSFIVDPGTWRIYTDTEDSEPLKGVWFRYDGARGQHLVVDSGSGPGNRLTYYQTKGVSVAEFQRIIQDKGVITDISKGELYYPDAADANKAQLLAYFHFIIGQDGFREHTVDNSLHQPIQSTAEQPIVKDTEENDVVRGNDGNNILIISAGSDRVQPNAGQNQLRFTPRASGIKTVELNSNEETVLWLPFNISTKADYYFRGDSFVIEGLAPNASGKKLRVIIPDFEKNNPQLTLKMYDAQDGDQVAALEAGQEVHAKITFGESNIAYLTMLAAKRREVENMQFT</sequence>
<evidence type="ECO:0000256" key="14">
    <source>
        <dbReference type="ARBA" id="ARBA00022842"/>
    </source>
</evidence>
<evidence type="ECO:0000256" key="19">
    <source>
        <dbReference type="ARBA" id="ARBA00023200"/>
    </source>
</evidence>
<reference evidence="23 24" key="1">
    <citation type="submission" date="2022-11" db="EMBL/GenBank/DDBJ databases">
        <title>Spartinivicinus poritis sp. nov., isolated from scleractinian coral Porites lutea.</title>
        <authorList>
            <person name="Zhang G."/>
            <person name="Cai L."/>
            <person name="Wei Q."/>
        </authorList>
    </citation>
    <scope>NUCLEOTIDE SEQUENCE [LARGE SCALE GENOMIC DNA]</scope>
    <source>
        <strain evidence="23 24">A2-2</strain>
    </source>
</reference>
<dbReference type="EMBL" id="JAPMOU010000003">
    <property type="protein sequence ID" value="MDE1461045.1"/>
    <property type="molecule type" value="Genomic_DNA"/>
</dbReference>
<keyword evidence="17" id="KW-0446">Lipid-binding</keyword>
<keyword evidence="18" id="KW-0472">Membrane</keyword>
<comment type="subcellular location">
    <subcellularLocation>
        <location evidence="2">Host cell membrane</location>
    </subcellularLocation>
    <subcellularLocation>
        <location evidence="20">Host cytoplasm</location>
        <location evidence="20">Host cytosol</location>
    </subcellularLocation>
    <subcellularLocation>
        <location evidence="3">Secreted</location>
    </subcellularLocation>
</comment>
<feature type="compositionally biased region" description="Polar residues" evidence="21">
    <location>
        <begin position="75"/>
        <end position="98"/>
    </location>
</feature>
<keyword evidence="15" id="KW-1043">Host membrane</keyword>
<evidence type="ECO:0000256" key="7">
    <source>
        <dbReference type="ARBA" id="ARBA00022670"/>
    </source>
</evidence>
<evidence type="ECO:0000256" key="3">
    <source>
        <dbReference type="ARBA" id="ARBA00004613"/>
    </source>
</evidence>
<evidence type="ECO:0000256" key="1">
    <source>
        <dbReference type="ARBA" id="ARBA00001946"/>
    </source>
</evidence>
<accession>A0ABT5U3V1</accession>
<evidence type="ECO:0000256" key="21">
    <source>
        <dbReference type="SAM" id="MobiDB-lite"/>
    </source>
</evidence>
<dbReference type="CDD" id="cd20500">
    <property type="entry name" value="Peptidase_C80"/>
    <property type="match status" value="1"/>
</dbReference>
<protein>
    <submittedName>
        <fullName evidence="23">Anthrax toxin-like adenylyl cyclase domain-containing protein</fullName>
    </submittedName>
</protein>
<proteinExistence type="predicted"/>
<gene>
    <name evidence="23" type="ORF">ORQ98_03575</name>
</gene>
<name>A0ABT5U3V1_9GAMM</name>
<dbReference type="Gene3D" id="3.90.1760.10">
    <property type="entry name" value="Anthrax toxin, edema factor, central domain"/>
    <property type="match status" value="1"/>
</dbReference>
<organism evidence="23 24">
    <name type="scientific">Spartinivicinus poritis</name>
    <dbReference type="NCBI Taxonomy" id="2994640"/>
    <lineage>
        <taxon>Bacteria</taxon>
        <taxon>Pseudomonadati</taxon>
        <taxon>Pseudomonadota</taxon>
        <taxon>Gammaproteobacteria</taxon>
        <taxon>Oceanospirillales</taxon>
        <taxon>Zooshikellaceae</taxon>
        <taxon>Spartinivicinus</taxon>
    </lineage>
</organism>
<dbReference type="Pfam" id="PF13091">
    <property type="entry name" value="PLDc_2"/>
    <property type="match status" value="1"/>
</dbReference>
<keyword evidence="10" id="KW-0677">Repeat</keyword>
<comment type="cofactor">
    <cofactor evidence="1">
        <name>Mg(2+)</name>
        <dbReference type="ChEBI" id="CHEBI:18420"/>
    </cofactor>
</comment>
<keyword evidence="7" id="KW-0645">Protease</keyword>
<keyword evidence="12" id="KW-0788">Thiol protease</keyword>
<keyword evidence="8" id="KW-0808">Transferase</keyword>
<feature type="region of interest" description="Disordered" evidence="21">
    <location>
        <begin position="560"/>
        <end position="588"/>
    </location>
</feature>
<keyword evidence="16" id="KW-0843">Virulence</keyword>
<keyword evidence="19" id="KW-1035">Host cytoplasm</keyword>
<evidence type="ECO:0000259" key="22">
    <source>
        <dbReference type="PROSITE" id="PS51771"/>
    </source>
</evidence>
<dbReference type="Pfam" id="PF03497">
    <property type="entry name" value="Anthrax_toxA"/>
    <property type="match status" value="1"/>
</dbReference>
<evidence type="ECO:0000313" key="24">
    <source>
        <dbReference type="Proteomes" id="UP001528823"/>
    </source>
</evidence>
<dbReference type="Proteomes" id="UP001528823">
    <property type="component" value="Unassembled WGS sequence"/>
</dbReference>
<evidence type="ECO:0000256" key="8">
    <source>
        <dbReference type="ARBA" id="ARBA00022679"/>
    </source>
</evidence>
<comment type="caution">
    <text evidence="23">The sequence shown here is derived from an EMBL/GenBank/DDBJ whole genome shotgun (WGS) entry which is preliminary data.</text>
</comment>
<dbReference type="Gene3D" id="3.30.870.10">
    <property type="entry name" value="Endonuclease Chain A"/>
    <property type="match status" value="1"/>
</dbReference>
<evidence type="ECO:0000313" key="23">
    <source>
        <dbReference type="EMBL" id="MDE1461045.1"/>
    </source>
</evidence>
<dbReference type="InterPro" id="IPR035099">
    <property type="entry name" value="Anthrax_toxin_C-terminal"/>
</dbReference>
<keyword evidence="14" id="KW-0460">Magnesium</keyword>
<evidence type="ECO:0000256" key="20">
    <source>
        <dbReference type="ARBA" id="ARBA00023586"/>
    </source>
</evidence>
<dbReference type="Gene3D" id="3.40.50.11050">
    <property type="match status" value="1"/>
</dbReference>
<evidence type="ECO:0000256" key="17">
    <source>
        <dbReference type="ARBA" id="ARBA00023121"/>
    </source>
</evidence>
<dbReference type="Pfam" id="PF11713">
    <property type="entry name" value="Peptidase_C80"/>
    <property type="match status" value="1"/>
</dbReference>
<feature type="compositionally biased region" description="Polar residues" evidence="21">
    <location>
        <begin position="46"/>
        <end position="64"/>
    </location>
</feature>
<feature type="compositionally biased region" description="Polar residues" evidence="21">
    <location>
        <begin position="1"/>
        <end position="18"/>
    </location>
</feature>
<evidence type="ECO:0000256" key="5">
    <source>
        <dbReference type="ARBA" id="ARBA00022525"/>
    </source>
</evidence>
<evidence type="ECO:0000256" key="15">
    <source>
        <dbReference type="ARBA" id="ARBA00022870"/>
    </source>
</evidence>
<keyword evidence="5" id="KW-0964">Secreted</keyword>
<feature type="compositionally biased region" description="Low complexity" evidence="21">
    <location>
        <begin position="560"/>
        <end position="572"/>
    </location>
</feature>
<evidence type="ECO:0000256" key="6">
    <source>
        <dbReference type="ARBA" id="ARBA00022656"/>
    </source>
</evidence>
<dbReference type="InterPro" id="IPR005165">
    <property type="entry name" value="Anthrax_toxin_edema_cen"/>
</dbReference>
<dbReference type="PROSITE" id="PS51771">
    <property type="entry name" value="CGT_MARTX_CPD"/>
    <property type="match status" value="1"/>
</dbReference>
<keyword evidence="9" id="KW-0479">Metal-binding</keyword>
<dbReference type="InterPro" id="IPR011049">
    <property type="entry name" value="Serralysin-like_metalloprot_C"/>
</dbReference>
<evidence type="ECO:0000256" key="16">
    <source>
        <dbReference type="ARBA" id="ARBA00023026"/>
    </source>
</evidence>
<evidence type="ECO:0000256" key="13">
    <source>
        <dbReference type="ARBA" id="ARBA00022813"/>
    </source>
</evidence>
<feature type="compositionally biased region" description="Basic residues" evidence="21">
    <location>
        <begin position="28"/>
        <end position="42"/>
    </location>
</feature>
<feature type="region of interest" description="Disordered" evidence="21">
    <location>
        <begin position="1"/>
        <end position="98"/>
    </location>
</feature>
<dbReference type="InterPro" id="IPR037017">
    <property type="entry name" value="Anthrax_toxin_edema_cen_sf"/>
</dbReference>
<evidence type="ECO:0000256" key="18">
    <source>
        <dbReference type="ARBA" id="ARBA00023136"/>
    </source>
</evidence>
<evidence type="ECO:0000256" key="4">
    <source>
        <dbReference type="ARBA" id="ARBA00022511"/>
    </source>
</evidence>
<keyword evidence="4" id="KW-1032">Host cell membrane</keyword>
<dbReference type="SUPFAM" id="SSF56024">
    <property type="entry name" value="Phospholipase D/nuclease"/>
    <property type="match status" value="1"/>
</dbReference>
<evidence type="ECO:0000256" key="11">
    <source>
        <dbReference type="ARBA" id="ARBA00022801"/>
    </source>
</evidence>
<dbReference type="Gene3D" id="3.30.70.1720">
    <property type="match status" value="1"/>
</dbReference>
<keyword evidence="13" id="KW-0068">Autocatalytic cleavage</keyword>
<evidence type="ECO:0000256" key="12">
    <source>
        <dbReference type="ARBA" id="ARBA00022807"/>
    </source>
</evidence>
<dbReference type="InterPro" id="IPR025202">
    <property type="entry name" value="PLD-like_dom"/>
</dbReference>
<evidence type="ECO:0000256" key="2">
    <source>
        <dbReference type="ARBA" id="ARBA00004165"/>
    </source>
</evidence>
<keyword evidence="6" id="KW-0800">Toxin</keyword>
<dbReference type="InterPro" id="IPR038383">
    <property type="entry name" value="CPD_dom_sf"/>
</dbReference>
<dbReference type="RefSeq" id="WP_274687414.1">
    <property type="nucleotide sequence ID" value="NZ_JAPMOU010000003.1"/>
</dbReference>
<keyword evidence="24" id="KW-1185">Reference proteome</keyword>